<evidence type="ECO:0000313" key="2">
    <source>
        <dbReference type="EMBL" id="GKU27648.1"/>
    </source>
</evidence>
<feature type="transmembrane region" description="Helical" evidence="1">
    <location>
        <begin position="24"/>
        <end position="43"/>
    </location>
</feature>
<proteinExistence type="predicted"/>
<dbReference type="EMBL" id="BQXY01000014">
    <property type="protein sequence ID" value="GKU27648.1"/>
    <property type="molecule type" value="Genomic_DNA"/>
</dbReference>
<feature type="transmembrane region" description="Helical" evidence="1">
    <location>
        <begin position="63"/>
        <end position="85"/>
    </location>
</feature>
<sequence length="97" mass="11313">MKKIYKFLGLDTIEKYCKSDTKDLIKLSIIFLIASLYSSFYTYDYYKSYLGHPSDLTLIGNAKGAFVTSLGLGYTFLYFFINIFLSRRNNIKPKFNK</sequence>
<dbReference type="RefSeq" id="WP_261854505.1">
    <property type="nucleotide sequence ID" value="NZ_BQXY01000014.1"/>
</dbReference>
<gene>
    <name evidence="2" type="ORF">CFOLD11_44750</name>
</gene>
<keyword evidence="1" id="KW-1133">Transmembrane helix</keyword>
<reference evidence="2" key="1">
    <citation type="journal article" date="2023" name="Int. J. Syst. Evol. Microbiol.">
        <title>&lt;i&gt;Clostridium folliculivorans&lt;/i&gt; sp. nov., isolated from soil samples of an organic paddy in Japan.</title>
        <authorList>
            <person name="Tazawa J."/>
            <person name="Kobayashi H."/>
            <person name="Tanizawa Y."/>
            <person name="Uchino A."/>
            <person name="Tanaka F."/>
            <person name="Urashima Y."/>
            <person name="Miura S."/>
            <person name="Sakamoto M."/>
            <person name="Ohkuma M."/>
            <person name="Tohno M."/>
        </authorList>
    </citation>
    <scope>NUCLEOTIDE SEQUENCE</scope>
    <source>
        <strain evidence="2">D1-1</strain>
    </source>
</reference>
<keyword evidence="3" id="KW-1185">Reference proteome</keyword>
<dbReference type="Proteomes" id="UP001057868">
    <property type="component" value="Unassembled WGS sequence"/>
</dbReference>
<protein>
    <submittedName>
        <fullName evidence="2">Uncharacterized protein</fullName>
    </submittedName>
</protein>
<name>A0A9W6DDR2_9CLOT</name>
<keyword evidence="1" id="KW-0812">Transmembrane</keyword>
<dbReference type="AlphaFoldDB" id="A0A9W6DDR2"/>
<accession>A0A9W6DDR2</accession>
<keyword evidence="1" id="KW-0472">Membrane</keyword>
<organism evidence="2 3">
    <name type="scientific">Clostridium folliculivorans</name>
    <dbReference type="NCBI Taxonomy" id="2886038"/>
    <lineage>
        <taxon>Bacteria</taxon>
        <taxon>Bacillati</taxon>
        <taxon>Bacillota</taxon>
        <taxon>Clostridia</taxon>
        <taxon>Eubacteriales</taxon>
        <taxon>Clostridiaceae</taxon>
        <taxon>Clostridium</taxon>
    </lineage>
</organism>
<evidence type="ECO:0000313" key="3">
    <source>
        <dbReference type="Proteomes" id="UP001057868"/>
    </source>
</evidence>
<evidence type="ECO:0000256" key="1">
    <source>
        <dbReference type="SAM" id="Phobius"/>
    </source>
</evidence>
<comment type="caution">
    <text evidence="2">The sequence shown here is derived from an EMBL/GenBank/DDBJ whole genome shotgun (WGS) entry which is preliminary data.</text>
</comment>